<dbReference type="InterPro" id="IPR032816">
    <property type="entry name" value="VTT_dom"/>
</dbReference>
<evidence type="ECO:0000256" key="8">
    <source>
        <dbReference type="ARBA" id="ARBA00023034"/>
    </source>
</evidence>
<evidence type="ECO:0000256" key="11">
    <source>
        <dbReference type="SAM" id="Phobius"/>
    </source>
</evidence>
<keyword evidence="6 11" id="KW-0812">Transmembrane</keyword>
<dbReference type="PANTHER" id="PTHR47549">
    <property type="entry name" value="GOLGI APPARATUS MEMBRANE PROTEIN TVP38-RELATED"/>
    <property type="match status" value="1"/>
</dbReference>
<dbReference type="Proteomes" id="UP000076532">
    <property type="component" value="Unassembled WGS sequence"/>
</dbReference>
<reference evidence="13 14" key="1">
    <citation type="journal article" date="2016" name="Mol. Biol. Evol.">
        <title>Comparative Genomics of Early-Diverging Mushroom-Forming Fungi Provides Insights into the Origins of Lignocellulose Decay Capabilities.</title>
        <authorList>
            <person name="Nagy L.G."/>
            <person name="Riley R."/>
            <person name="Tritt A."/>
            <person name="Adam C."/>
            <person name="Daum C."/>
            <person name="Floudas D."/>
            <person name="Sun H."/>
            <person name="Yadav J.S."/>
            <person name="Pangilinan J."/>
            <person name="Larsson K.H."/>
            <person name="Matsuura K."/>
            <person name="Barry K."/>
            <person name="Labutti K."/>
            <person name="Kuo R."/>
            <person name="Ohm R.A."/>
            <person name="Bhattacharya S.S."/>
            <person name="Shirouzu T."/>
            <person name="Yoshinaga Y."/>
            <person name="Martin F.M."/>
            <person name="Grigoriev I.V."/>
            <person name="Hibbett D.S."/>
        </authorList>
    </citation>
    <scope>NUCLEOTIDE SEQUENCE [LARGE SCALE GENOMIC DNA]</scope>
    <source>
        <strain evidence="13 14">CBS 109695</strain>
    </source>
</reference>
<protein>
    <recommendedName>
        <fullName evidence="4">Golgi apparatus membrane protein TVP38</fullName>
    </recommendedName>
    <alternativeName>
        <fullName evidence="5">Golgi apparatus membrane protein tvp38</fullName>
    </alternativeName>
</protein>
<feature type="region of interest" description="Disordered" evidence="10">
    <location>
        <begin position="1"/>
        <end position="65"/>
    </location>
</feature>
<evidence type="ECO:0000256" key="7">
    <source>
        <dbReference type="ARBA" id="ARBA00022989"/>
    </source>
</evidence>
<dbReference type="PANTHER" id="PTHR47549:SF2">
    <property type="entry name" value="GOLGI APPARATUS MEMBRANE PROTEIN TVP38"/>
    <property type="match status" value="1"/>
</dbReference>
<evidence type="ECO:0000259" key="12">
    <source>
        <dbReference type="Pfam" id="PF09335"/>
    </source>
</evidence>
<evidence type="ECO:0000256" key="10">
    <source>
        <dbReference type="SAM" id="MobiDB-lite"/>
    </source>
</evidence>
<dbReference type="OrthoDB" id="166803at2759"/>
<feature type="transmembrane region" description="Helical" evidence="11">
    <location>
        <begin position="84"/>
        <end position="103"/>
    </location>
</feature>
<dbReference type="Pfam" id="PF09335">
    <property type="entry name" value="VTT_dom"/>
    <property type="match status" value="1"/>
</dbReference>
<comment type="subcellular location">
    <subcellularLocation>
        <location evidence="2">Golgi apparatus membrane</location>
        <topology evidence="2">Multi-pass membrane protein</topology>
    </subcellularLocation>
</comment>
<dbReference type="AlphaFoldDB" id="A0A166GBD2"/>
<evidence type="ECO:0000256" key="5">
    <source>
        <dbReference type="ARBA" id="ARBA00020673"/>
    </source>
</evidence>
<accession>A0A166GBD2</accession>
<evidence type="ECO:0000256" key="1">
    <source>
        <dbReference type="ARBA" id="ARBA00002978"/>
    </source>
</evidence>
<comment type="function">
    <text evidence="1">Golgi membrane protein involved in vesicular trafficking and spindle migration.</text>
</comment>
<evidence type="ECO:0000313" key="14">
    <source>
        <dbReference type="Proteomes" id="UP000076532"/>
    </source>
</evidence>
<dbReference type="GO" id="GO:0000139">
    <property type="term" value="C:Golgi membrane"/>
    <property type="evidence" value="ECO:0007669"/>
    <property type="project" value="UniProtKB-SubCell"/>
</dbReference>
<keyword evidence="8" id="KW-0333">Golgi apparatus</keyword>
<evidence type="ECO:0000256" key="2">
    <source>
        <dbReference type="ARBA" id="ARBA00004653"/>
    </source>
</evidence>
<feature type="transmembrane region" description="Helical" evidence="11">
    <location>
        <begin position="153"/>
        <end position="181"/>
    </location>
</feature>
<keyword evidence="9 11" id="KW-0472">Membrane</keyword>
<dbReference type="InterPro" id="IPR051076">
    <property type="entry name" value="Golgi_membrane_TVP38/TMEM64"/>
</dbReference>
<keyword evidence="7 11" id="KW-1133">Transmembrane helix</keyword>
<dbReference type="EMBL" id="KV417580">
    <property type="protein sequence ID" value="KZP17661.1"/>
    <property type="molecule type" value="Genomic_DNA"/>
</dbReference>
<evidence type="ECO:0000256" key="6">
    <source>
        <dbReference type="ARBA" id="ARBA00022692"/>
    </source>
</evidence>
<proteinExistence type="inferred from homology"/>
<name>A0A166GBD2_9AGAM</name>
<comment type="similarity">
    <text evidence="3">Belongs to the TVP38/TMEM64 family.</text>
</comment>
<sequence>MSSNPTYYQQSPAPAYASPRPQQYTPPYKAPYQVVQTQSPPPMRGSRGYNGNRTPSPTPSEAKLLGGGKTFDLRASLAPKRENMWFIIIFVLLLVVLVAFAILHDKIIRALQPALNWVHDQKLGWLIPFGLIIVLSFPPLFGSDFISVLCGVIYGPAIGFAISGGAILIGELFNYFTFKYLCRARSEKMKKNNIKYDCLSRVIQEGGLPVAIISRYSIIPSHVTTALFATCGMKLWVFVVSAIASLPKNFVNVYIGSTFEADAAGTAGKKSKLINIIVVAATVLITVFAMKFIDAKINAVKQEVVHTRQKARQFGASSEGLVSSSNIPLRPTQGQDIRYDTSYNV</sequence>
<evidence type="ECO:0000256" key="4">
    <source>
        <dbReference type="ARBA" id="ARBA00013533"/>
    </source>
</evidence>
<evidence type="ECO:0000313" key="13">
    <source>
        <dbReference type="EMBL" id="KZP17661.1"/>
    </source>
</evidence>
<evidence type="ECO:0000256" key="3">
    <source>
        <dbReference type="ARBA" id="ARBA00008640"/>
    </source>
</evidence>
<feature type="compositionally biased region" description="Polar residues" evidence="10">
    <location>
        <begin position="1"/>
        <end position="12"/>
    </location>
</feature>
<feature type="transmembrane region" description="Helical" evidence="11">
    <location>
        <begin position="273"/>
        <end position="293"/>
    </location>
</feature>
<dbReference type="STRING" id="436010.A0A166GBD2"/>
<keyword evidence="14" id="KW-1185">Reference proteome</keyword>
<feature type="transmembrane region" description="Helical" evidence="11">
    <location>
        <begin position="123"/>
        <end position="141"/>
    </location>
</feature>
<organism evidence="13 14">
    <name type="scientific">Athelia psychrophila</name>
    <dbReference type="NCBI Taxonomy" id="1759441"/>
    <lineage>
        <taxon>Eukaryota</taxon>
        <taxon>Fungi</taxon>
        <taxon>Dikarya</taxon>
        <taxon>Basidiomycota</taxon>
        <taxon>Agaricomycotina</taxon>
        <taxon>Agaricomycetes</taxon>
        <taxon>Agaricomycetidae</taxon>
        <taxon>Atheliales</taxon>
        <taxon>Atheliaceae</taxon>
        <taxon>Athelia</taxon>
    </lineage>
</organism>
<feature type="domain" description="VTT" evidence="12">
    <location>
        <begin position="143"/>
        <end position="257"/>
    </location>
</feature>
<gene>
    <name evidence="13" type="ORF">FIBSPDRAFT_933874</name>
</gene>
<evidence type="ECO:0000256" key="9">
    <source>
        <dbReference type="ARBA" id="ARBA00023136"/>
    </source>
</evidence>